<dbReference type="InterPro" id="IPR036890">
    <property type="entry name" value="HATPase_C_sf"/>
</dbReference>
<dbReference type="EMBL" id="JACHMG010000001">
    <property type="protein sequence ID" value="MBB4686886.1"/>
    <property type="molecule type" value="Genomic_DNA"/>
</dbReference>
<dbReference type="RefSeq" id="WP_184781675.1">
    <property type="nucleotide sequence ID" value="NZ_JACHMG010000001.1"/>
</dbReference>
<dbReference type="CDD" id="cd16936">
    <property type="entry name" value="HATPase_RsbW-like"/>
    <property type="match status" value="1"/>
</dbReference>
<evidence type="ECO:0000313" key="4">
    <source>
        <dbReference type="Proteomes" id="UP000581769"/>
    </source>
</evidence>
<keyword evidence="1" id="KW-0808">Transferase</keyword>
<dbReference type="SUPFAM" id="SSF55874">
    <property type="entry name" value="ATPase domain of HSP90 chaperone/DNA topoisomerase II/histidine kinase"/>
    <property type="match status" value="1"/>
</dbReference>
<dbReference type="GO" id="GO:0004674">
    <property type="term" value="F:protein serine/threonine kinase activity"/>
    <property type="evidence" value="ECO:0007669"/>
    <property type="project" value="UniProtKB-KW"/>
</dbReference>
<sequence>MTTSKLPAMRTTAPDPVRLHLPDDVTAPAVARHKVRTALASIDLPGHLRDDVLLATSELVTNAVEHGERPERLELMLTTDELVVSVFDRGSKIPELKEPMPAAARSRGLQLVHALSARWGYDPAEGGKCVWAAFAL</sequence>
<dbReference type="Pfam" id="PF13581">
    <property type="entry name" value="HATPase_c_2"/>
    <property type="match status" value="1"/>
</dbReference>
<dbReference type="InterPro" id="IPR003594">
    <property type="entry name" value="HATPase_dom"/>
</dbReference>
<dbReference type="PANTHER" id="PTHR35526">
    <property type="entry name" value="ANTI-SIGMA-F FACTOR RSBW-RELATED"/>
    <property type="match status" value="1"/>
</dbReference>
<accession>A0A840IWC1</accession>
<name>A0A840IWC1_9PSEU</name>
<evidence type="ECO:0000259" key="2">
    <source>
        <dbReference type="Pfam" id="PF13581"/>
    </source>
</evidence>
<keyword evidence="4" id="KW-1185">Reference proteome</keyword>
<gene>
    <name evidence="3" type="ORF">BJY18_004371</name>
</gene>
<protein>
    <submittedName>
        <fullName evidence="3">Anti-sigma regulatory factor (Ser/Thr protein kinase)</fullName>
    </submittedName>
</protein>
<reference evidence="3 4" key="1">
    <citation type="submission" date="2020-08" db="EMBL/GenBank/DDBJ databases">
        <title>Sequencing the genomes of 1000 actinobacteria strains.</title>
        <authorList>
            <person name="Klenk H.-P."/>
        </authorList>
    </citation>
    <scope>NUCLEOTIDE SEQUENCE [LARGE SCALE GENOMIC DNA]</scope>
    <source>
        <strain evidence="3 4">DSM 45859</strain>
    </source>
</reference>
<evidence type="ECO:0000256" key="1">
    <source>
        <dbReference type="ARBA" id="ARBA00022527"/>
    </source>
</evidence>
<feature type="domain" description="Histidine kinase/HSP90-like ATPase" evidence="2">
    <location>
        <begin position="24"/>
        <end position="132"/>
    </location>
</feature>
<keyword evidence="1" id="KW-0418">Kinase</keyword>
<proteinExistence type="predicted"/>
<dbReference type="AlphaFoldDB" id="A0A840IWC1"/>
<keyword evidence="1" id="KW-0723">Serine/threonine-protein kinase</keyword>
<organism evidence="3 4">
    <name type="scientific">Amycolatopsis jiangsuensis</name>
    <dbReference type="NCBI Taxonomy" id="1181879"/>
    <lineage>
        <taxon>Bacteria</taxon>
        <taxon>Bacillati</taxon>
        <taxon>Actinomycetota</taxon>
        <taxon>Actinomycetes</taxon>
        <taxon>Pseudonocardiales</taxon>
        <taxon>Pseudonocardiaceae</taxon>
        <taxon>Amycolatopsis</taxon>
    </lineage>
</organism>
<evidence type="ECO:0000313" key="3">
    <source>
        <dbReference type="EMBL" id="MBB4686886.1"/>
    </source>
</evidence>
<dbReference type="Proteomes" id="UP000581769">
    <property type="component" value="Unassembled WGS sequence"/>
</dbReference>
<dbReference type="InterPro" id="IPR050267">
    <property type="entry name" value="Anti-sigma-factor_SerPK"/>
</dbReference>
<dbReference type="Gene3D" id="3.30.565.10">
    <property type="entry name" value="Histidine kinase-like ATPase, C-terminal domain"/>
    <property type="match status" value="1"/>
</dbReference>
<dbReference type="PANTHER" id="PTHR35526:SF3">
    <property type="entry name" value="ANTI-SIGMA-F FACTOR RSBW"/>
    <property type="match status" value="1"/>
</dbReference>
<comment type="caution">
    <text evidence="3">The sequence shown here is derived from an EMBL/GenBank/DDBJ whole genome shotgun (WGS) entry which is preliminary data.</text>
</comment>